<dbReference type="EMBL" id="MK072066">
    <property type="protein sequence ID" value="AYV77785.1"/>
    <property type="molecule type" value="Genomic_DNA"/>
</dbReference>
<reference evidence="1" key="1">
    <citation type="submission" date="2018-10" db="EMBL/GenBank/DDBJ databases">
        <title>Hidden diversity of soil giant viruses.</title>
        <authorList>
            <person name="Schulz F."/>
            <person name="Alteio L."/>
            <person name="Goudeau D."/>
            <person name="Ryan E.M."/>
            <person name="Malmstrom R.R."/>
            <person name="Blanchard J."/>
            <person name="Woyke T."/>
        </authorList>
    </citation>
    <scope>NUCLEOTIDE SEQUENCE</scope>
    <source>
        <strain evidence="1">EDV1</strain>
    </source>
</reference>
<name>A0A3G4ZSC2_9VIRU</name>
<gene>
    <name evidence="1" type="ORF">Edafosvirus1_116</name>
</gene>
<proteinExistence type="predicted"/>
<organism evidence="1">
    <name type="scientific">Edafosvirus sp</name>
    <dbReference type="NCBI Taxonomy" id="2487765"/>
    <lineage>
        <taxon>Viruses</taxon>
        <taxon>Varidnaviria</taxon>
        <taxon>Bamfordvirae</taxon>
        <taxon>Nucleocytoviricota</taxon>
        <taxon>Megaviricetes</taxon>
        <taxon>Imitervirales</taxon>
        <taxon>Mimiviridae</taxon>
        <taxon>Klosneuvirinae</taxon>
    </lineage>
</organism>
<sequence length="227" mass="25952">MIKIVTVRHFEEESNKEYKDISSHIGGTIQGAVRASLMPQLVHKLFGDEEYELHTYTNDVNNVPTSRSYYTVQLLKPAEKKLYSKSSNVDDLIKAVKETKYKNVLICWEHGEFPDIIKGLCGVKTNYDDTVNDLKKKNKKNRIYPTKTFKVATKDVLNIVRSAPEYVVQNDATKMDLVDDSFAYSPIWQFTLNVKSVSVFAGYSSTYDKTTDTWTVTDTSDISITYK</sequence>
<protein>
    <submittedName>
        <fullName evidence="1">Uncharacterized protein</fullName>
    </submittedName>
</protein>
<accession>A0A3G4ZSC2</accession>
<evidence type="ECO:0000313" key="1">
    <source>
        <dbReference type="EMBL" id="AYV77785.1"/>
    </source>
</evidence>